<dbReference type="RefSeq" id="WP_164610664.1">
    <property type="nucleotide sequence ID" value="NZ_JAAIKE010000002.1"/>
</dbReference>
<dbReference type="Pfam" id="PF05145">
    <property type="entry name" value="AbrB"/>
    <property type="match status" value="1"/>
</dbReference>
<dbReference type="GO" id="GO:0010468">
    <property type="term" value="P:regulation of gene expression"/>
    <property type="evidence" value="ECO:0007669"/>
    <property type="project" value="InterPro"/>
</dbReference>
<evidence type="ECO:0000313" key="3">
    <source>
        <dbReference type="Proteomes" id="UP000481421"/>
    </source>
</evidence>
<feature type="transmembrane region" description="Helical" evidence="1">
    <location>
        <begin position="187"/>
        <end position="206"/>
    </location>
</feature>
<evidence type="ECO:0000256" key="1">
    <source>
        <dbReference type="SAM" id="Phobius"/>
    </source>
</evidence>
<dbReference type="EMBL" id="JAAIKE010000002">
    <property type="protein sequence ID" value="NEX46195.1"/>
    <property type="molecule type" value="Genomic_DNA"/>
</dbReference>
<protein>
    <submittedName>
        <fullName evidence="2">AbrB family transcriptional regulator</fullName>
    </submittedName>
</protein>
<name>A0A6B3RQB8_9RHOB</name>
<dbReference type="Proteomes" id="UP000481421">
    <property type="component" value="Unassembled WGS sequence"/>
</dbReference>
<keyword evidence="1" id="KW-0812">Transmembrane</keyword>
<gene>
    <name evidence="2" type="ORF">G3572_08260</name>
</gene>
<proteinExistence type="predicted"/>
<feature type="transmembrane region" description="Helical" evidence="1">
    <location>
        <begin position="62"/>
        <end position="81"/>
    </location>
</feature>
<feature type="transmembrane region" description="Helical" evidence="1">
    <location>
        <begin position="153"/>
        <end position="175"/>
    </location>
</feature>
<feature type="transmembrane region" description="Helical" evidence="1">
    <location>
        <begin position="213"/>
        <end position="232"/>
    </location>
</feature>
<feature type="transmembrane region" description="Helical" evidence="1">
    <location>
        <begin position="87"/>
        <end position="109"/>
    </location>
</feature>
<feature type="transmembrane region" description="Helical" evidence="1">
    <location>
        <begin position="331"/>
        <end position="349"/>
    </location>
</feature>
<keyword evidence="1" id="KW-1133">Transmembrane helix</keyword>
<feature type="transmembrane region" description="Helical" evidence="1">
    <location>
        <begin position="269"/>
        <end position="293"/>
    </location>
</feature>
<feature type="transmembrane region" description="Helical" evidence="1">
    <location>
        <begin position="299"/>
        <end position="319"/>
    </location>
</feature>
<reference evidence="2 3" key="1">
    <citation type="submission" date="2020-02" db="EMBL/GenBank/DDBJ databases">
        <title>Rhodobacter algicola sp. nov., isolated from microalga culture.</title>
        <authorList>
            <person name="Park C.-Y."/>
        </authorList>
    </citation>
    <scope>NUCLEOTIDE SEQUENCE [LARGE SCALE GENOMIC DNA]</scope>
    <source>
        <strain evidence="2 3">ETT8</strain>
    </source>
</reference>
<dbReference type="InterPro" id="IPR007820">
    <property type="entry name" value="AbrB_fam"/>
</dbReference>
<keyword evidence="1" id="KW-0472">Membrane</keyword>
<dbReference type="GO" id="GO:0016020">
    <property type="term" value="C:membrane"/>
    <property type="evidence" value="ECO:0007669"/>
    <property type="project" value="InterPro"/>
</dbReference>
<accession>A0A6B3RQB8</accession>
<evidence type="ECO:0000313" key="2">
    <source>
        <dbReference type="EMBL" id="NEX46195.1"/>
    </source>
</evidence>
<dbReference type="PANTHER" id="PTHR38457">
    <property type="entry name" value="REGULATOR ABRB-RELATED"/>
    <property type="match status" value="1"/>
</dbReference>
<comment type="caution">
    <text evidence="2">The sequence shown here is derived from an EMBL/GenBank/DDBJ whole genome shotgun (WGS) entry which is preliminary data.</text>
</comment>
<organism evidence="2 3">
    <name type="scientific">Pseudotabrizicola algicola</name>
    <dbReference type="NCBI Taxonomy" id="2709381"/>
    <lineage>
        <taxon>Bacteria</taxon>
        <taxon>Pseudomonadati</taxon>
        <taxon>Pseudomonadota</taxon>
        <taxon>Alphaproteobacteria</taxon>
        <taxon>Rhodobacterales</taxon>
        <taxon>Paracoccaceae</taxon>
        <taxon>Pseudotabrizicola</taxon>
    </lineage>
</organism>
<dbReference type="PANTHER" id="PTHR38457:SF1">
    <property type="entry name" value="REGULATOR ABRB-RELATED"/>
    <property type="match status" value="1"/>
</dbReference>
<dbReference type="AlphaFoldDB" id="A0A6B3RQB8"/>
<sequence>MKVDLPALAITLLIGAVGGSVAAALEVPLGYLLGSLLAVGVTAAMGWRPLGRGITLPVRLRMSFVPVIGVAIGGAFTPEVAREALGWGGSLLGLLVFVPMAHALGYVVFRTGGLPRVDAYFSALPGGLIESVQLGEEAGADVRLLTVLQFLRLILTIIAVPLIFAGVTGHAVGSAAGVQMTGADAPLTSRDVLVLAACGGLGVWLARLCRIPAWIITGPLILSALAHVTGWVQGVPPGWLISLTQVVLGTGLGARFAGVSGAMLRRAGALAVLNGAAVMALAYAFAMALHALVGESVSAVFLAFAPGGLAEMSLIALSLNLSAIYVTTHHVVRIALAVLAAQIGARWFLRR</sequence>
<keyword evidence="3" id="KW-1185">Reference proteome</keyword>
<dbReference type="PIRSF" id="PIRSF038991">
    <property type="entry name" value="Protein_AbrB"/>
    <property type="match status" value="1"/>
</dbReference>
<feature type="transmembrane region" description="Helical" evidence="1">
    <location>
        <begin position="238"/>
        <end position="257"/>
    </location>
</feature>
<feature type="transmembrane region" description="Helical" evidence="1">
    <location>
        <begin position="32"/>
        <end position="50"/>
    </location>
</feature>